<dbReference type="SUPFAM" id="SSF56176">
    <property type="entry name" value="FAD-binding/transporter-associated domain-like"/>
    <property type="match status" value="1"/>
</dbReference>
<accession>A0ABZ0TSQ7</accession>
<dbReference type="PROSITE" id="PS51387">
    <property type="entry name" value="FAD_PCMH"/>
    <property type="match status" value="1"/>
</dbReference>
<dbReference type="InterPro" id="IPR016169">
    <property type="entry name" value="FAD-bd_PCMH_sub2"/>
</dbReference>
<comment type="cofactor">
    <cofactor evidence="1">
        <name>FAD</name>
        <dbReference type="ChEBI" id="CHEBI:57692"/>
    </cofactor>
</comment>
<dbReference type="PROSITE" id="PS00862">
    <property type="entry name" value="OX2_COVAL_FAD"/>
    <property type="match status" value="1"/>
</dbReference>
<evidence type="ECO:0000256" key="2">
    <source>
        <dbReference type="ARBA" id="ARBA00005466"/>
    </source>
</evidence>
<dbReference type="InterPro" id="IPR016166">
    <property type="entry name" value="FAD-bd_PCMH"/>
</dbReference>
<keyword evidence="3" id="KW-0285">Flavoprotein</keyword>
<dbReference type="Gene3D" id="3.40.462.20">
    <property type="match status" value="1"/>
</dbReference>
<evidence type="ECO:0000313" key="7">
    <source>
        <dbReference type="EMBL" id="WPU96148.1"/>
    </source>
</evidence>
<dbReference type="PANTHER" id="PTHR42973:SF39">
    <property type="entry name" value="FAD-BINDING PCMH-TYPE DOMAIN-CONTAINING PROTEIN"/>
    <property type="match status" value="1"/>
</dbReference>
<dbReference type="Gene3D" id="3.30.43.10">
    <property type="entry name" value="Uridine Diphospho-n-acetylenolpyruvylglucosamine Reductase, domain 2"/>
    <property type="match status" value="1"/>
</dbReference>
<evidence type="ECO:0000256" key="4">
    <source>
        <dbReference type="ARBA" id="ARBA00022827"/>
    </source>
</evidence>
<dbReference type="InterPro" id="IPR050416">
    <property type="entry name" value="FAD-linked_Oxidoreductase"/>
</dbReference>
<feature type="domain" description="FAD-binding PCMH-type" evidence="6">
    <location>
        <begin position="42"/>
        <end position="213"/>
    </location>
</feature>
<keyword evidence="5" id="KW-0560">Oxidoreductase</keyword>
<dbReference type="InterPro" id="IPR006093">
    <property type="entry name" value="Oxy_OxRdtase_FAD_BS"/>
</dbReference>
<protein>
    <submittedName>
        <fullName evidence="7">FAD-binding oxidoreductase</fullName>
    </submittedName>
</protein>
<dbReference type="EMBL" id="CP139558">
    <property type="protein sequence ID" value="WPU96148.1"/>
    <property type="molecule type" value="Genomic_DNA"/>
</dbReference>
<dbReference type="RefSeq" id="WP_321565251.1">
    <property type="nucleotide sequence ID" value="NZ_CP139558.1"/>
</dbReference>
<dbReference type="Pfam" id="PF08031">
    <property type="entry name" value="BBE"/>
    <property type="match status" value="1"/>
</dbReference>
<dbReference type="InterPro" id="IPR016167">
    <property type="entry name" value="FAD-bd_PCMH_sub1"/>
</dbReference>
<evidence type="ECO:0000256" key="1">
    <source>
        <dbReference type="ARBA" id="ARBA00001974"/>
    </source>
</evidence>
<dbReference type="Gene3D" id="3.30.465.10">
    <property type="match status" value="1"/>
</dbReference>
<dbReference type="Pfam" id="PF01565">
    <property type="entry name" value="FAD_binding_4"/>
    <property type="match status" value="1"/>
</dbReference>
<evidence type="ECO:0000259" key="6">
    <source>
        <dbReference type="PROSITE" id="PS51387"/>
    </source>
</evidence>
<evidence type="ECO:0000256" key="3">
    <source>
        <dbReference type="ARBA" id="ARBA00022630"/>
    </source>
</evidence>
<keyword evidence="8" id="KW-1185">Reference proteome</keyword>
<reference evidence="7 8" key="1">
    <citation type="submission" date="2023-11" db="EMBL/GenBank/DDBJ databases">
        <title>Analysis of the Genomes of Mucilaginibacter gossypii cycad 4 and M. sabulilitoris SNA2: microbes with the potential for plant growth promotion.</title>
        <authorList>
            <person name="Hirsch A.M."/>
            <person name="Humm E."/>
            <person name="Rubbi M."/>
            <person name="Del Vecchio G."/>
            <person name="Ha S.M."/>
            <person name="Pellegrini M."/>
            <person name="Gunsalus R.P."/>
        </authorList>
    </citation>
    <scope>NUCLEOTIDE SEQUENCE [LARGE SCALE GENOMIC DNA]</scope>
    <source>
        <strain evidence="7 8">SNA2</strain>
    </source>
</reference>
<gene>
    <name evidence="7" type="ORF">SNE25_11515</name>
</gene>
<comment type="similarity">
    <text evidence="2">Belongs to the oxygen-dependent FAD-linked oxidoreductase family.</text>
</comment>
<name>A0ABZ0TSQ7_9SPHI</name>
<evidence type="ECO:0000256" key="5">
    <source>
        <dbReference type="ARBA" id="ARBA00023002"/>
    </source>
</evidence>
<dbReference type="PANTHER" id="PTHR42973">
    <property type="entry name" value="BINDING OXIDOREDUCTASE, PUTATIVE (AFU_ORTHOLOGUE AFUA_1G17690)-RELATED"/>
    <property type="match status" value="1"/>
</dbReference>
<dbReference type="InterPro" id="IPR012951">
    <property type="entry name" value="BBE"/>
</dbReference>
<dbReference type="InterPro" id="IPR036318">
    <property type="entry name" value="FAD-bd_PCMH-like_sf"/>
</dbReference>
<proteinExistence type="inferred from homology"/>
<keyword evidence="4" id="KW-0274">FAD</keyword>
<dbReference type="Proteomes" id="UP001324380">
    <property type="component" value="Chromosome"/>
</dbReference>
<organism evidence="7 8">
    <name type="scientific">Mucilaginibacter sabulilitoris</name>
    <dbReference type="NCBI Taxonomy" id="1173583"/>
    <lineage>
        <taxon>Bacteria</taxon>
        <taxon>Pseudomonadati</taxon>
        <taxon>Bacteroidota</taxon>
        <taxon>Sphingobacteriia</taxon>
        <taxon>Sphingobacteriales</taxon>
        <taxon>Sphingobacteriaceae</taxon>
        <taxon>Mucilaginibacter</taxon>
    </lineage>
</organism>
<evidence type="ECO:0000313" key="8">
    <source>
        <dbReference type="Proteomes" id="UP001324380"/>
    </source>
</evidence>
<sequence length="465" mass="51022">MPVLVKDLSPSVVEKFSGEFKGEVTLPQNPNYDEVRKVYNGMINKRPGVIVKCRNVDDVVKAVNFARENNLLVAVRGGGHNGGGLGLVDDGLVIDLSGIKFVHVNATDKTVQVGGGNVWTEVDAVTHQYGLAVPAGIISTTGVGGLTLGGGIGYLARKHGLTIDNLLEAEMVLANGEVVTVNASQNPDLFWAIRGGGGNFGIVASFKFQAHPVKNVFGGPTLWPIEKTEEIMEWYHNFIHNAPNELNGFIATLTIPGPPFPEELHLKQFCGIIWCYSGDLEKAEEAFKPVLAMNPIFQHLGEMPYPAIQQMFDGMLPPGLQWYWRADFYNDINEQARAKHLEFGSAIPTPLSQMHMYPLSGAAARVANDATPWAYRDAKYAGVIVGVDPDPANADKITDWCKNYWDALHPFSAGGAYLNFIMNEGQDRIKASYKGNYERLTKIKGKYDPDNFFRVNQNILPAESN</sequence>
<dbReference type="InterPro" id="IPR006094">
    <property type="entry name" value="Oxid_FAD_bind_N"/>
</dbReference>